<feature type="region of interest" description="Disordered" evidence="2">
    <location>
        <begin position="47"/>
        <end position="72"/>
    </location>
</feature>
<protein>
    <submittedName>
        <fullName evidence="3">Uncharacterized protein</fullName>
    </submittedName>
</protein>
<evidence type="ECO:0000313" key="4">
    <source>
        <dbReference type="Proteomes" id="UP000503312"/>
    </source>
</evidence>
<keyword evidence="4" id="KW-1185">Reference proteome</keyword>
<dbReference type="KEGG" id="ptrp:DCO17_05745"/>
<dbReference type="InterPro" id="IPR019734">
    <property type="entry name" value="TPR_rpt"/>
</dbReference>
<name>A0A6M9PQU2_9BURK</name>
<dbReference type="PROSITE" id="PS50005">
    <property type="entry name" value="TPR"/>
    <property type="match status" value="1"/>
</dbReference>
<dbReference type="PROSITE" id="PS51257">
    <property type="entry name" value="PROKAR_LIPOPROTEIN"/>
    <property type="match status" value="1"/>
</dbReference>
<dbReference type="AlphaFoldDB" id="A0A6M9PQU2"/>
<evidence type="ECO:0000313" key="3">
    <source>
        <dbReference type="EMBL" id="QKM64774.1"/>
    </source>
</evidence>
<dbReference type="InterPro" id="IPR011990">
    <property type="entry name" value="TPR-like_helical_dom_sf"/>
</dbReference>
<feature type="repeat" description="TPR" evidence="1">
    <location>
        <begin position="172"/>
        <end position="205"/>
    </location>
</feature>
<dbReference type="Gene3D" id="1.25.40.10">
    <property type="entry name" value="Tetratricopeptide repeat domain"/>
    <property type="match status" value="1"/>
</dbReference>
<proteinExistence type="predicted"/>
<dbReference type="SUPFAM" id="SSF48452">
    <property type="entry name" value="TPR-like"/>
    <property type="match status" value="1"/>
</dbReference>
<accession>A0A6M9PQU2</accession>
<gene>
    <name evidence="3" type="ORF">DCO17_05745</name>
</gene>
<dbReference type="Pfam" id="PF14559">
    <property type="entry name" value="TPR_19"/>
    <property type="match status" value="1"/>
</dbReference>
<dbReference type="EMBL" id="CP028942">
    <property type="protein sequence ID" value="QKM64774.1"/>
    <property type="molecule type" value="Genomic_DNA"/>
</dbReference>
<evidence type="ECO:0000256" key="2">
    <source>
        <dbReference type="SAM" id="MobiDB-lite"/>
    </source>
</evidence>
<organism evidence="3 4">
    <name type="scientific">Polynucleobacter tropicus</name>
    <dbReference type="NCBI Taxonomy" id="1743174"/>
    <lineage>
        <taxon>Bacteria</taxon>
        <taxon>Pseudomonadati</taxon>
        <taxon>Pseudomonadota</taxon>
        <taxon>Betaproteobacteria</taxon>
        <taxon>Burkholderiales</taxon>
        <taxon>Burkholderiaceae</taxon>
        <taxon>Polynucleobacter</taxon>
    </lineage>
</organism>
<sequence>MFESQKIQFSSPFKALVIFSAIVALIGCSTPAQQLADAQIAALNKQEAKSPEAQTQPYLGGYGPGDPPRLSTDAPYDPLNPELSETVGVPFLSFLIIEPDPVTKNAVPSDIEKLVKARKYQDAIDAINDRLKKTPRNVQLRYVKARLQIELRDLDGAKKTLIEITQQFPELPEPYNNLAAIAANQGKWIEARDYLELALKLRPSYSLAAANLGEVYVRLGAKAYEDAAANTQLNQRLYSNRAKFLLNLLKPQSKGANNAVNPVSNFSINTLEGKSSNGEGTTKNQ</sequence>
<keyword evidence="1" id="KW-0802">TPR repeat</keyword>
<evidence type="ECO:0000256" key="1">
    <source>
        <dbReference type="PROSITE-ProRule" id="PRU00339"/>
    </source>
</evidence>
<dbReference type="Proteomes" id="UP000503312">
    <property type="component" value="Chromosome"/>
</dbReference>
<dbReference type="SMART" id="SM00028">
    <property type="entry name" value="TPR"/>
    <property type="match status" value="2"/>
</dbReference>
<reference evidence="3 4" key="1">
    <citation type="submission" date="2018-04" db="EMBL/GenBank/DDBJ databases">
        <title>Polynucleobacter sp. UH21B genome.</title>
        <authorList>
            <person name="Hahn M.W."/>
        </authorList>
    </citation>
    <scope>NUCLEOTIDE SEQUENCE [LARGE SCALE GENOMIC DNA]</scope>
    <source>
        <strain evidence="3 4">MWH-UH21B</strain>
    </source>
</reference>